<evidence type="ECO:0000256" key="1">
    <source>
        <dbReference type="ARBA" id="ARBA00005638"/>
    </source>
</evidence>
<dbReference type="GO" id="GO:0004418">
    <property type="term" value="F:hydroxymethylbilane synthase activity"/>
    <property type="evidence" value="ECO:0007669"/>
    <property type="project" value="UniProtKB-EC"/>
</dbReference>
<feature type="domain" description="Porphobilinogen deaminase N-terminal" evidence="5">
    <location>
        <begin position="8"/>
        <end position="88"/>
    </location>
</feature>
<evidence type="ECO:0000256" key="2">
    <source>
        <dbReference type="ARBA" id="ARBA00012655"/>
    </source>
</evidence>
<dbReference type="EMBL" id="UINC01193282">
    <property type="protein sequence ID" value="SVE08823.1"/>
    <property type="molecule type" value="Genomic_DNA"/>
</dbReference>
<evidence type="ECO:0000256" key="3">
    <source>
        <dbReference type="ARBA" id="ARBA00022679"/>
    </source>
</evidence>
<dbReference type="GO" id="GO:0005737">
    <property type="term" value="C:cytoplasm"/>
    <property type="evidence" value="ECO:0007669"/>
    <property type="project" value="TreeGrafter"/>
</dbReference>
<proteinExistence type="inferred from homology"/>
<dbReference type="PANTHER" id="PTHR11557:SF0">
    <property type="entry name" value="PORPHOBILINOGEN DEAMINASE"/>
    <property type="match status" value="1"/>
</dbReference>
<organism evidence="6">
    <name type="scientific">marine metagenome</name>
    <dbReference type="NCBI Taxonomy" id="408172"/>
    <lineage>
        <taxon>unclassified sequences</taxon>
        <taxon>metagenomes</taxon>
        <taxon>ecological metagenomes</taxon>
    </lineage>
</organism>
<evidence type="ECO:0000259" key="5">
    <source>
        <dbReference type="Pfam" id="PF01379"/>
    </source>
</evidence>
<evidence type="ECO:0000256" key="4">
    <source>
        <dbReference type="ARBA" id="ARBA00023244"/>
    </source>
</evidence>
<dbReference type="InterPro" id="IPR022417">
    <property type="entry name" value="Porphobilin_deaminase_N"/>
</dbReference>
<accession>A0A383AMI3</accession>
<dbReference type="GO" id="GO:0006783">
    <property type="term" value="P:heme biosynthetic process"/>
    <property type="evidence" value="ECO:0007669"/>
    <property type="project" value="TreeGrafter"/>
</dbReference>
<dbReference type="Pfam" id="PF01379">
    <property type="entry name" value="Porphobil_deam"/>
    <property type="match status" value="1"/>
</dbReference>
<feature type="non-terminal residue" evidence="6">
    <location>
        <position position="88"/>
    </location>
</feature>
<dbReference type="PRINTS" id="PR00151">
    <property type="entry name" value="PORPHBDMNASE"/>
</dbReference>
<name>A0A383AMI3_9ZZZZ</name>
<dbReference type="SUPFAM" id="SSF53850">
    <property type="entry name" value="Periplasmic binding protein-like II"/>
    <property type="match status" value="1"/>
</dbReference>
<dbReference type="EC" id="2.5.1.61" evidence="2"/>
<protein>
    <recommendedName>
        <fullName evidence="2">hydroxymethylbilane synthase</fullName>
        <ecNumber evidence="2">2.5.1.61</ecNumber>
    </recommendedName>
</protein>
<feature type="non-terminal residue" evidence="6">
    <location>
        <position position="1"/>
    </location>
</feature>
<dbReference type="PANTHER" id="PTHR11557">
    <property type="entry name" value="PORPHOBILINOGEN DEAMINASE"/>
    <property type="match status" value="1"/>
</dbReference>
<dbReference type="AlphaFoldDB" id="A0A383AMI3"/>
<dbReference type="InterPro" id="IPR000860">
    <property type="entry name" value="HemC"/>
</dbReference>
<dbReference type="Gene3D" id="3.40.190.10">
    <property type="entry name" value="Periplasmic binding protein-like II"/>
    <property type="match status" value="1"/>
</dbReference>
<sequence>VTETAPHITLATRKSPLALKQAELAAEALMGSMGAEVELLPLSTTGDRQLKWSLEQEGGKGLFTKELETALLEGRADLAVHSAKDMPT</sequence>
<keyword evidence="4" id="KW-0627">Porphyrin biosynthesis</keyword>
<keyword evidence="3" id="KW-0808">Transferase</keyword>
<reference evidence="6" key="1">
    <citation type="submission" date="2018-05" db="EMBL/GenBank/DDBJ databases">
        <authorList>
            <person name="Lanie J.A."/>
            <person name="Ng W.-L."/>
            <person name="Kazmierczak K.M."/>
            <person name="Andrzejewski T.M."/>
            <person name="Davidsen T.M."/>
            <person name="Wayne K.J."/>
            <person name="Tettelin H."/>
            <person name="Glass J.I."/>
            <person name="Rusch D."/>
            <person name="Podicherti R."/>
            <person name="Tsui H.-C.T."/>
            <person name="Winkler M.E."/>
        </authorList>
    </citation>
    <scope>NUCLEOTIDE SEQUENCE</scope>
</reference>
<evidence type="ECO:0000313" key="6">
    <source>
        <dbReference type="EMBL" id="SVE08823.1"/>
    </source>
</evidence>
<comment type="similarity">
    <text evidence="1">Belongs to the HMBS family.</text>
</comment>
<gene>
    <name evidence="6" type="ORF">METZ01_LOCUS461677</name>
</gene>